<dbReference type="PROSITE" id="PS00108">
    <property type="entry name" value="PROTEIN_KINASE_ST"/>
    <property type="match status" value="1"/>
</dbReference>
<dbReference type="NCBIfam" id="TIGR00229">
    <property type="entry name" value="sensory_box"/>
    <property type="match status" value="1"/>
</dbReference>
<dbReference type="InterPro" id="IPR041664">
    <property type="entry name" value="AAA_16"/>
</dbReference>
<dbReference type="InterPro" id="IPR027417">
    <property type="entry name" value="P-loop_NTPase"/>
</dbReference>
<dbReference type="SUPFAM" id="SSF55785">
    <property type="entry name" value="PYP-like sensor domain (PAS domain)"/>
    <property type="match status" value="1"/>
</dbReference>
<comment type="catalytic activity">
    <reaction evidence="1">
        <text>ATP + protein L-histidine = ADP + protein N-phospho-L-histidine.</text>
        <dbReference type="EC" id="2.7.13.3"/>
    </reaction>
</comment>
<evidence type="ECO:0000313" key="9">
    <source>
        <dbReference type="EMBL" id="CDM95505.1"/>
    </source>
</evidence>
<evidence type="ECO:0000256" key="5">
    <source>
        <dbReference type="SAM" id="Coils"/>
    </source>
</evidence>
<dbReference type="GO" id="GO:0009882">
    <property type="term" value="F:blue light photoreceptor activity"/>
    <property type="evidence" value="ECO:0007669"/>
    <property type="project" value="UniProtKB-ARBA"/>
</dbReference>
<dbReference type="RefSeq" id="WP_008051253.1">
    <property type="nucleotide sequence ID" value="NZ_FO818640.1"/>
</dbReference>
<dbReference type="PROSITE" id="PS50109">
    <property type="entry name" value="HIS_KIN"/>
    <property type="match status" value="1"/>
</dbReference>
<dbReference type="InterPro" id="IPR004358">
    <property type="entry name" value="Sig_transdc_His_kin-like_C"/>
</dbReference>
<dbReference type="CDD" id="cd00130">
    <property type="entry name" value="PAS"/>
    <property type="match status" value="1"/>
</dbReference>
<proteinExistence type="predicted"/>
<dbReference type="InterPro" id="IPR053159">
    <property type="entry name" value="Hybrid_Histidine_Kinase"/>
</dbReference>
<evidence type="ECO:0000259" key="7">
    <source>
        <dbReference type="PROSITE" id="PS50109"/>
    </source>
</evidence>
<dbReference type="InterPro" id="IPR035965">
    <property type="entry name" value="PAS-like_dom_sf"/>
</dbReference>
<dbReference type="Pfam" id="PF08447">
    <property type="entry name" value="PAS_3"/>
    <property type="match status" value="1"/>
</dbReference>
<dbReference type="EC" id="2.7.13.3" evidence="2"/>
<dbReference type="Gene3D" id="1.10.510.10">
    <property type="entry name" value="Transferase(Phosphotransferase) domain 1"/>
    <property type="match status" value="1"/>
</dbReference>
<dbReference type="InterPro" id="IPR003594">
    <property type="entry name" value="HATPase_dom"/>
</dbReference>
<dbReference type="InterPro" id="IPR000719">
    <property type="entry name" value="Prot_kinase_dom"/>
</dbReference>
<feature type="domain" description="PAC" evidence="8">
    <location>
        <begin position="1605"/>
        <end position="1657"/>
    </location>
</feature>
<keyword evidence="5" id="KW-0175">Coiled coil</keyword>
<dbReference type="Pfam" id="PF02518">
    <property type="entry name" value="HATPase_c"/>
    <property type="match status" value="1"/>
</dbReference>
<dbReference type="InterPro" id="IPR008271">
    <property type="entry name" value="Ser/Thr_kinase_AS"/>
</dbReference>
<dbReference type="SUPFAM" id="SSF55874">
    <property type="entry name" value="ATPase domain of HSP90 chaperone/DNA topoisomerase II/histidine kinase"/>
    <property type="match status" value="1"/>
</dbReference>
<dbReference type="InterPro" id="IPR000700">
    <property type="entry name" value="PAS-assoc_C"/>
</dbReference>
<feature type="coiled-coil region" evidence="5">
    <location>
        <begin position="1645"/>
        <end position="1682"/>
    </location>
</feature>
<dbReference type="GO" id="GO:0005524">
    <property type="term" value="F:ATP binding"/>
    <property type="evidence" value="ECO:0007669"/>
    <property type="project" value="InterPro"/>
</dbReference>
<sequence>MNIIANLPGYKITEELYTGSRTLVYRGIRSSDQQPVVIKILRHEYPSFNELVQFRHQYTIAKNLDFPNIVKPLSLEVYGNSYALIMEDCGGVALYQYLESARNKHTKYHYFHVEDFLKIAIQIADTLHYLHQNRVIHKDIKPANLLINPDHQQVKLIDFSISSLLPREAPEVKNPHILEGTLCYISPEQTGRMNRGIDYRSDFYSLGVTCYELLTGKLPFQSSDVMELVHCHLAKQPPPIHEINPNIPIVISEIVSKLMAKNAEDRYQSALGIKYDLEECLHQLQETGNIDSFAIAQQDISDRFMIPEKLYGREAEVQQLLAAFDRVNMNQTEMMLVAGFSGIGKTAVINEVHKPIVRQRGYFIKGKYDQFNRHIPWAAFVQAFRDLMGQILSESDAKIQTWKTEILEAVGENGQVLIDVIPELEKIIGPQPPAVELSGNAAQNRFNLLFQKFLQVFTSQEHPLVIFLDDWQWSDSASLNLLQLLMQETQGYLLILGAYRDHEVSPVHPFILTVDEIIQSGATVNTITLSPLPELDINQLVADTLNCQLSMAKSLAKLVYQKTHGNPFFATQLLKALHDEKLIVFEQKKSSFKPGFSQGGWQCDMAKVQALTLSDDVVEFMALPLQKLPKDTQDLLKLAACIGSDFDLNTLAIVSQKPTHVTAVALWKALQEGLIIPTTKIYKFFTQSENQELFNSAANPTYRFLHDRIQQASYSLIPDHQKQATHLQIGQLLQHNLSPTEVEEKLFDIVGHLNLGHGLITDTQERETLAQLNLSAAQKARNSTAYVAARNLVETGLELLADDCWESQYQLALNMYVTATETAYLNADFDTMETLSSLVQKSSKNILDKVKIYEIQINALTAQSRMLEAIAVAENALKELGVEFSSQPDEALTAKTLETISQQLEGKKIEDLVNFPVMEDPETLAAMELLGILFAPIFLGNPTILPLLGFTMVSLSLRFGNAPTSTIGYAIYGMVLSAFLGEVKKGYKFGRVALILLDKFNVRKLKSLTLLLFGTFLQHRQEPLRSAIPTLKNGYMAAIETGQILYAGYNIFNYFYDNFFAGVRLDDWEAEIDNYCVVLEKAKQDSPLTYLKIKKQMVYNFREIVDSPYLLKGNDYNEIVMIPKHHHDNELTALAVVYIYKLILAYLFGEYHHAGEYIAKADQYLMAVGGTIYIPVFHFYAGLTYLALCSTSKIDQDYSLDMVKSHQKKLAEWAESSPNNHQHKVDLLAAEKCRFFGEKAEAIDLYDRAITGAKDNKYIQEEALANELAAKFYLNWGKAKVAAGYMQDAYYGYAKWGAKAKVADLEKRYPKLLNPILQRPRATNLFKETIARGMMTSTHTSSSISEILDLTTLLQASQAISSEIELDKLISNLLKIVINNAGANKCILVLKQDDKFNVVAILEQGKSPEILPSIPLEASQDLPISVVNNVRRTGKYLVLADARINPRFYADTYIQNNHPKSVICIPIINQGQLMGILYLENNLTIGAFTSDRVELLKFLCSQAAISLENGRLYEESQTYNHKLKQYVEKLELSEARYRYLATATSQIIWLASPEGENLDTVHWIAYTGQTLEEVKGRGWLNALHPDDLPHTTKVWQKAVETKSLYKTEYRIRGADGIYRYFAVQGVPIFAKDGSVKEWIGTCTDIDARRRAENKLREKSQQLEQTLQELQTMQLQLVQNEKMSALGNLVAGVAHEINNPVGCIKCNIPPVINYIKDLLGLIDLYQEKYSVTDDEIQDKIESIELDYIREDLPKLIRAMREAVGRIQDLSVSLRTFSRADTDRPVACHIHDGIDSTLMILKHRLKANQMRPEIQVIKEYGNLPHIKCYAGQLNQVFMNILSNAIDALDESNKGRDYGEINNHILVKTELSGDGNYARIRIKDNGVGISDDVKFKIFEHLFTTKNVGKGTGLGLAIARQIVVDKHSGMLEVNSTLGEGTEFVISIPC</sequence>
<dbReference type="SMART" id="SM00086">
    <property type="entry name" value="PAC"/>
    <property type="match status" value="1"/>
</dbReference>
<dbReference type="PROSITE" id="PS50113">
    <property type="entry name" value="PAC"/>
    <property type="match status" value="1"/>
</dbReference>
<dbReference type="CDD" id="cd14014">
    <property type="entry name" value="STKc_PknB_like"/>
    <property type="match status" value="1"/>
</dbReference>
<dbReference type="PANTHER" id="PTHR43642">
    <property type="entry name" value="HYBRID SIGNAL TRANSDUCTION HISTIDINE KINASE G"/>
    <property type="match status" value="1"/>
</dbReference>
<protein>
    <recommendedName>
        <fullName evidence="2">histidine kinase</fullName>
        <ecNumber evidence="2">2.7.13.3</ecNumber>
    </recommendedName>
</protein>
<dbReference type="Gene3D" id="3.30.565.10">
    <property type="entry name" value="Histidine kinase-like ATPase, C-terminal domain"/>
    <property type="match status" value="1"/>
</dbReference>
<dbReference type="GO" id="GO:0000160">
    <property type="term" value="P:phosphorelay signal transduction system"/>
    <property type="evidence" value="ECO:0007669"/>
    <property type="project" value="UniProtKB-KW"/>
</dbReference>
<keyword evidence="3 9" id="KW-0418">Kinase</keyword>
<dbReference type="Gene3D" id="3.40.50.300">
    <property type="entry name" value="P-loop containing nucleotide triphosphate hydrolases"/>
    <property type="match status" value="1"/>
</dbReference>
<organism evidence="9 10">
    <name type="scientific">Limnospira indica PCC 8005</name>
    <dbReference type="NCBI Taxonomy" id="376219"/>
    <lineage>
        <taxon>Bacteria</taxon>
        <taxon>Bacillati</taxon>
        <taxon>Cyanobacteriota</taxon>
        <taxon>Cyanophyceae</taxon>
        <taxon>Oscillatoriophycideae</taxon>
        <taxon>Oscillatoriales</taxon>
        <taxon>Sirenicapillariaceae</taxon>
        <taxon>Limnospira</taxon>
    </lineage>
</organism>
<feature type="domain" description="Protein kinase" evidence="6">
    <location>
        <begin position="10"/>
        <end position="285"/>
    </location>
</feature>
<dbReference type="InterPro" id="IPR011009">
    <property type="entry name" value="Kinase-like_dom_sf"/>
</dbReference>
<dbReference type="SMART" id="SM00387">
    <property type="entry name" value="HATPase_c"/>
    <property type="match status" value="1"/>
</dbReference>
<evidence type="ECO:0000256" key="4">
    <source>
        <dbReference type="ARBA" id="ARBA00023012"/>
    </source>
</evidence>
<dbReference type="Pfam" id="PF01590">
    <property type="entry name" value="GAF"/>
    <property type="match status" value="1"/>
</dbReference>
<dbReference type="PRINTS" id="PR00344">
    <property type="entry name" value="BCTRLSENSOR"/>
</dbReference>
<reference evidence="9 10" key="1">
    <citation type="submission" date="2014-02" db="EMBL/GenBank/DDBJ databases">
        <authorList>
            <person name="Genoscope - CEA"/>
        </authorList>
    </citation>
    <scope>NUCLEOTIDE SEQUENCE [LARGE SCALE GENOMIC DNA]</scope>
    <source>
        <strain evidence="9 10">PCC 8005</strain>
    </source>
</reference>
<name>A0A9P1KEZ6_9CYAN</name>
<accession>A0A9P1KEZ6</accession>
<dbReference type="InterPro" id="IPR003018">
    <property type="entry name" value="GAF"/>
</dbReference>
<dbReference type="InterPro" id="IPR005467">
    <property type="entry name" value="His_kinase_dom"/>
</dbReference>
<dbReference type="Gene3D" id="1.10.287.130">
    <property type="match status" value="1"/>
</dbReference>
<dbReference type="SUPFAM" id="SSF55781">
    <property type="entry name" value="GAF domain-like"/>
    <property type="match status" value="1"/>
</dbReference>
<dbReference type="FunFam" id="3.30.450.20:FF:000099">
    <property type="entry name" value="Sensory box sensor histidine kinase"/>
    <property type="match status" value="1"/>
</dbReference>
<dbReference type="InterPro" id="IPR036890">
    <property type="entry name" value="HATPase_C_sf"/>
</dbReference>
<feature type="domain" description="Histidine kinase" evidence="7">
    <location>
        <begin position="1691"/>
        <end position="1945"/>
    </location>
</feature>
<evidence type="ECO:0000313" key="10">
    <source>
        <dbReference type="Proteomes" id="UP000032946"/>
    </source>
</evidence>
<dbReference type="PANTHER" id="PTHR43642:SF1">
    <property type="entry name" value="HYBRID SIGNAL TRANSDUCTION HISTIDINE KINASE G"/>
    <property type="match status" value="1"/>
</dbReference>
<dbReference type="SMART" id="SM00220">
    <property type="entry name" value="S_TKc"/>
    <property type="match status" value="1"/>
</dbReference>
<dbReference type="Gene3D" id="3.30.200.20">
    <property type="entry name" value="Phosphorylase Kinase, domain 1"/>
    <property type="match status" value="1"/>
</dbReference>
<dbReference type="Pfam" id="PF13191">
    <property type="entry name" value="AAA_16"/>
    <property type="match status" value="1"/>
</dbReference>
<dbReference type="Gene3D" id="3.30.450.20">
    <property type="entry name" value="PAS domain"/>
    <property type="match status" value="1"/>
</dbReference>
<dbReference type="GO" id="GO:0004673">
    <property type="term" value="F:protein histidine kinase activity"/>
    <property type="evidence" value="ECO:0007669"/>
    <property type="project" value="UniProtKB-EC"/>
</dbReference>
<dbReference type="InterPro" id="IPR029016">
    <property type="entry name" value="GAF-like_dom_sf"/>
</dbReference>
<dbReference type="SMART" id="SM00065">
    <property type="entry name" value="GAF"/>
    <property type="match status" value="1"/>
</dbReference>
<dbReference type="Proteomes" id="UP000032946">
    <property type="component" value="Chromosome"/>
</dbReference>
<keyword evidence="4" id="KW-0902">Two-component regulatory system</keyword>
<dbReference type="InterPro" id="IPR000014">
    <property type="entry name" value="PAS"/>
</dbReference>
<gene>
    <name evidence="9" type="ORF">ARTHRO_30774</name>
</gene>
<evidence type="ECO:0000256" key="3">
    <source>
        <dbReference type="ARBA" id="ARBA00022777"/>
    </source>
</evidence>
<dbReference type="SUPFAM" id="SSF52540">
    <property type="entry name" value="P-loop containing nucleoside triphosphate hydrolases"/>
    <property type="match status" value="1"/>
</dbReference>
<evidence type="ECO:0000259" key="6">
    <source>
        <dbReference type="PROSITE" id="PS50011"/>
    </source>
</evidence>
<dbReference type="EMBL" id="FO818640">
    <property type="protein sequence ID" value="CDM95505.1"/>
    <property type="molecule type" value="Genomic_DNA"/>
</dbReference>
<dbReference type="InterPro" id="IPR001610">
    <property type="entry name" value="PAC"/>
</dbReference>
<evidence type="ECO:0000259" key="8">
    <source>
        <dbReference type="PROSITE" id="PS50113"/>
    </source>
</evidence>
<evidence type="ECO:0000256" key="1">
    <source>
        <dbReference type="ARBA" id="ARBA00000085"/>
    </source>
</evidence>
<dbReference type="SUPFAM" id="SSF56112">
    <property type="entry name" value="Protein kinase-like (PK-like)"/>
    <property type="match status" value="1"/>
</dbReference>
<dbReference type="InterPro" id="IPR013655">
    <property type="entry name" value="PAS_fold_3"/>
</dbReference>
<keyword evidence="9" id="KW-0808">Transferase</keyword>
<dbReference type="PROSITE" id="PS50011">
    <property type="entry name" value="PROTEIN_KINASE_DOM"/>
    <property type="match status" value="1"/>
</dbReference>
<dbReference type="Pfam" id="PF00069">
    <property type="entry name" value="Pkinase"/>
    <property type="match status" value="1"/>
</dbReference>
<dbReference type="Gene3D" id="3.30.450.40">
    <property type="match status" value="1"/>
</dbReference>
<evidence type="ECO:0000256" key="2">
    <source>
        <dbReference type="ARBA" id="ARBA00012438"/>
    </source>
</evidence>
<keyword evidence="10" id="KW-1185">Reference proteome</keyword>